<comment type="caution">
    <text evidence="1">The sequence shown here is derived from an EMBL/GenBank/DDBJ whole genome shotgun (WGS) entry which is preliminary data.</text>
</comment>
<dbReference type="RefSeq" id="WP_207087076.1">
    <property type="nucleotide sequence ID" value="NZ_JAFLQW010000139.1"/>
</dbReference>
<dbReference type="EMBL" id="JAFLQW010000139">
    <property type="protein sequence ID" value="MBO0348528.1"/>
    <property type="molecule type" value="Genomic_DNA"/>
</dbReference>
<reference evidence="1 2" key="1">
    <citation type="submission" date="2021-03" db="EMBL/GenBank/DDBJ databases">
        <title>Metabolic Capacity of the Antarctic Cyanobacterium Phormidium pseudopriestleyi that Sustains Oxygenic Photosynthesis in the Presence of Hydrogen Sulfide.</title>
        <authorList>
            <person name="Lumian J.E."/>
            <person name="Jungblut A.D."/>
            <person name="Dillon M.L."/>
            <person name="Hawes I."/>
            <person name="Doran P.T."/>
            <person name="Mackey T.J."/>
            <person name="Dick G.J."/>
            <person name="Grettenberger C.L."/>
            <person name="Sumner D.Y."/>
        </authorList>
    </citation>
    <scope>NUCLEOTIDE SEQUENCE [LARGE SCALE GENOMIC DNA]</scope>
    <source>
        <strain evidence="1 2">FRX01</strain>
    </source>
</reference>
<evidence type="ECO:0000313" key="2">
    <source>
        <dbReference type="Proteomes" id="UP000664844"/>
    </source>
</evidence>
<sequence>MAEILLVLTNPYGYEKALHLAFEEAKQTDCLFRVTFIIDPEALDDLMRDLGENGWLGIGSRRTLQISMMEGYRALASDILEEVSRRALSIGITVKTELNEAGIRSYLSGLPSPGPEKIFVSGSHALGPLIETLDCPIEWIPED</sequence>
<name>A0ABS3FN31_9CYAN</name>
<proteinExistence type="predicted"/>
<keyword evidence="2" id="KW-1185">Reference proteome</keyword>
<evidence type="ECO:0008006" key="3">
    <source>
        <dbReference type="Google" id="ProtNLM"/>
    </source>
</evidence>
<protein>
    <recommendedName>
        <fullName evidence="3">Universal stress protein</fullName>
    </recommendedName>
</protein>
<gene>
    <name evidence="1" type="ORF">J0895_05290</name>
</gene>
<evidence type="ECO:0000313" key="1">
    <source>
        <dbReference type="EMBL" id="MBO0348528.1"/>
    </source>
</evidence>
<accession>A0ABS3FN31</accession>
<organism evidence="1 2">
    <name type="scientific">Phormidium pseudopriestleyi FRX01</name>
    <dbReference type="NCBI Taxonomy" id="1759528"/>
    <lineage>
        <taxon>Bacteria</taxon>
        <taxon>Bacillati</taxon>
        <taxon>Cyanobacteriota</taxon>
        <taxon>Cyanophyceae</taxon>
        <taxon>Oscillatoriophycideae</taxon>
        <taxon>Oscillatoriales</taxon>
        <taxon>Oscillatoriaceae</taxon>
        <taxon>Phormidium</taxon>
    </lineage>
</organism>
<dbReference type="Proteomes" id="UP000664844">
    <property type="component" value="Unassembled WGS sequence"/>
</dbReference>